<keyword evidence="1" id="KW-0067">ATP-binding</keyword>
<keyword evidence="1" id="KW-0547">Nucleotide-binding</keyword>
<name>A0ABU0M2B2_9HYPH</name>
<dbReference type="Gene3D" id="3.40.50.300">
    <property type="entry name" value="P-loop containing nucleotide triphosphate hydrolases"/>
    <property type="match status" value="1"/>
</dbReference>
<evidence type="ECO:0000313" key="2">
    <source>
        <dbReference type="Proteomes" id="UP001223743"/>
    </source>
</evidence>
<protein>
    <submittedName>
        <fullName evidence="1">Energy-coupling factor transporter ATP-binding protein EcfA2</fullName>
    </submittedName>
</protein>
<dbReference type="EMBL" id="JAUSWJ010000001">
    <property type="protein sequence ID" value="MDQ0515096.1"/>
    <property type="molecule type" value="Genomic_DNA"/>
</dbReference>
<sequence length="200" mass="20972">MPERLSAAPPSGKIATMITHAGEILILTGPPGSGKTTAAAQLAALPGSPKVHLHSDDFWGFIRHGAIAPYLPEANTQNRIVMEVLSGVVAGFARGGYFVVLDGIIGPWFLSAFAGIEVPLHYIVLRPDLDEAIARCRSRGGETLTDPATIAALHGQFADLGPLERHALAIGGLDRQRTLESIVEALASGAYRLPPNGAEA</sequence>
<gene>
    <name evidence="1" type="ORF">QO015_000709</name>
</gene>
<reference evidence="1 2" key="1">
    <citation type="submission" date="2023-07" db="EMBL/GenBank/DDBJ databases">
        <title>Genomic Encyclopedia of Type Strains, Phase IV (KMG-IV): sequencing the most valuable type-strain genomes for metagenomic binning, comparative biology and taxonomic classification.</title>
        <authorList>
            <person name="Goeker M."/>
        </authorList>
    </citation>
    <scope>NUCLEOTIDE SEQUENCE [LARGE SCALE GENOMIC DNA]</scope>
    <source>
        <strain evidence="1 2">B1-1</strain>
    </source>
</reference>
<keyword evidence="2" id="KW-1185">Reference proteome</keyword>
<evidence type="ECO:0000313" key="1">
    <source>
        <dbReference type="EMBL" id="MDQ0515096.1"/>
    </source>
</evidence>
<proteinExistence type="predicted"/>
<dbReference type="GO" id="GO:0005524">
    <property type="term" value="F:ATP binding"/>
    <property type="evidence" value="ECO:0007669"/>
    <property type="project" value="UniProtKB-KW"/>
</dbReference>
<accession>A0ABU0M2B2</accession>
<dbReference type="Proteomes" id="UP001223743">
    <property type="component" value="Unassembled WGS sequence"/>
</dbReference>
<dbReference type="Pfam" id="PF13671">
    <property type="entry name" value="AAA_33"/>
    <property type="match status" value="1"/>
</dbReference>
<comment type="caution">
    <text evidence="1">The sequence shown here is derived from an EMBL/GenBank/DDBJ whole genome shotgun (WGS) entry which is preliminary data.</text>
</comment>
<dbReference type="InterPro" id="IPR027417">
    <property type="entry name" value="P-loop_NTPase"/>
</dbReference>
<dbReference type="SUPFAM" id="SSF52540">
    <property type="entry name" value="P-loop containing nucleoside triphosphate hydrolases"/>
    <property type="match status" value="1"/>
</dbReference>
<organism evidence="1 2">
    <name type="scientific">Kaistia geumhonensis</name>
    <dbReference type="NCBI Taxonomy" id="410839"/>
    <lineage>
        <taxon>Bacteria</taxon>
        <taxon>Pseudomonadati</taxon>
        <taxon>Pseudomonadota</taxon>
        <taxon>Alphaproteobacteria</taxon>
        <taxon>Hyphomicrobiales</taxon>
        <taxon>Kaistiaceae</taxon>
        <taxon>Kaistia</taxon>
    </lineage>
</organism>